<evidence type="ECO:0000256" key="3">
    <source>
        <dbReference type="ARBA" id="ARBA00022792"/>
    </source>
</evidence>
<evidence type="ECO:0000256" key="8">
    <source>
        <dbReference type="SAM" id="Phobius"/>
    </source>
</evidence>
<dbReference type="Pfam" id="PF14990">
    <property type="entry name" value="DUF4516"/>
    <property type="match status" value="1"/>
</dbReference>
<proteinExistence type="inferred from homology"/>
<name>A0ABD1FC13_HYPHA</name>
<gene>
    <name evidence="9" type="ORF">ABEB36_000657</name>
</gene>
<evidence type="ECO:0000256" key="2">
    <source>
        <dbReference type="ARBA" id="ARBA00022692"/>
    </source>
</evidence>
<dbReference type="AlphaFoldDB" id="A0ABD1FC13"/>
<keyword evidence="3" id="KW-0999">Mitochondrion inner membrane</keyword>
<keyword evidence="5" id="KW-0496">Mitochondrion</keyword>
<sequence length="50" mass="5814">MPAGVNWNQYLKFMTAALLSMFAGSQLVHMYYRPLDDLEKYIDEAKKRAS</sequence>
<feature type="transmembrane region" description="Helical" evidence="8">
    <location>
        <begin position="12"/>
        <end position="32"/>
    </location>
</feature>
<keyword evidence="4 8" id="KW-1133">Transmembrane helix</keyword>
<keyword evidence="10" id="KW-1185">Reference proteome</keyword>
<dbReference type="PANTHER" id="PTHR28492">
    <property type="entry name" value="HYPOTHETICAL PROTEIN LOC691921"/>
    <property type="match status" value="1"/>
</dbReference>
<dbReference type="InterPro" id="IPR027858">
    <property type="entry name" value="BRAWNIN"/>
</dbReference>
<dbReference type="Proteomes" id="UP001566132">
    <property type="component" value="Unassembled WGS sequence"/>
</dbReference>
<organism evidence="9 10">
    <name type="scientific">Hypothenemus hampei</name>
    <name type="common">Coffee berry borer</name>
    <dbReference type="NCBI Taxonomy" id="57062"/>
    <lineage>
        <taxon>Eukaryota</taxon>
        <taxon>Metazoa</taxon>
        <taxon>Ecdysozoa</taxon>
        <taxon>Arthropoda</taxon>
        <taxon>Hexapoda</taxon>
        <taxon>Insecta</taxon>
        <taxon>Pterygota</taxon>
        <taxon>Neoptera</taxon>
        <taxon>Endopterygota</taxon>
        <taxon>Coleoptera</taxon>
        <taxon>Polyphaga</taxon>
        <taxon>Cucujiformia</taxon>
        <taxon>Curculionidae</taxon>
        <taxon>Scolytinae</taxon>
        <taxon>Hypothenemus</taxon>
    </lineage>
</organism>
<evidence type="ECO:0000256" key="1">
    <source>
        <dbReference type="ARBA" id="ARBA00004434"/>
    </source>
</evidence>
<evidence type="ECO:0000256" key="4">
    <source>
        <dbReference type="ARBA" id="ARBA00022989"/>
    </source>
</evidence>
<comment type="caution">
    <text evidence="9">The sequence shown here is derived from an EMBL/GenBank/DDBJ whole genome shotgun (WGS) entry which is preliminary data.</text>
</comment>
<evidence type="ECO:0000256" key="7">
    <source>
        <dbReference type="ARBA" id="ARBA00044944"/>
    </source>
</evidence>
<accession>A0ABD1FC13</accession>
<reference evidence="9 10" key="1">
    <citation type="submission" date="2024-05" db="EMBL/GenBank/DDBJ databases">
        <title>Genetic variation in Jamaican populations of the coffee berry borer (Hypothenemus hampei).</title>
        <authorList>
            <person name="Errbii M."/>
            <person name="Myrie A."/>
        </authorList>
    </citation>
    <scope>NUCLEOTIDE SEQUENCE [LARGE SCALE GENOMIC DNA]</scope>
    <source>
        <strain evidence="9">JA-Hopewell-2020-01-JO</strain>
        <tissue evidence="9">Whole body</tissue>
    </source>
</reference>
<keyword evidence="2 8" id="KW-0812">Transmembrane</keyword>
<comment type="similarity">
    <text evidence="7">Belongs to the UQCC6 family.</text>
</comment>
<evidence type="ECO:0000256" key="6">
    <source>
        <dbReference type="ARBA" id="ARBA00023136"/>
    </source>
</evidence>
<evidence type="ECO:0000313" key="9">
    <source>
        <dbReference type="EMBL" id="KAL1516802.1"/>
    </source>
</evidence>
<dbReference type="PANTHER" id="PTHR28492:SF1">
    <property type="entry name" value="UBIQUINOL-CYTOCHROME-C REDUCTASE COMPLEX ASSEMBLY FACTOR 6"/>
    <property type="match status" value="1"/>
</dbReference>
<dbReference type="GO" id="GO:0005743">
    <property type="term" value="C:mitochondrial inner membrane"/>
    <property type="evidence" value="ECO:0007669"/>
    <property type="project" value="UniProtKB-SubCell"/>
</dbReference>
<dbReference type="EMBL" id="JBDJPC010000001">
    <property type="protein sequence ID" value="KAL1516802.1"/>
    <property type="molecule type" value="Genomic_DNA"/>
</dbReference>
<keyword evidence="6 8" id="KW-0472">Membrane</keyword>
<protein>
    <submittedName>
        <fullName evidence="9">Uncharacterized protein</fullName>
    </submittedName>
</protein>
<evidence type="ECO:0000256" key="5">
    <source>
        <dbReference type="ARBA" id="ARBA00023128"/>
    </source>
</evidence>
<evidence type="ECO:0000313" key="10">
    <source>
        <dbReference type="Proteomes" id="UP001566132"/>
    </source>
</evidence>
<comment type="subcellular location">
    <subcellularLocation>
        <location evidence="1">Mitochondrion inner membrane</location>
        <topology evidence="1">Single-pass membrane protein</topology>
    </subcellularLocation>
</comment>